<dbReference type="EMBL" id="POUD01000374">
    <property type="protein sequence ID" value="PZG04765.1"/>
    <property type="molecule type" value="Genomic_DNA"/>
</dbReference>
<dbReference type="AlphaFoldDB" id="A0A2W2DI16"/>
<name>A0A2W2DI16_9ACTN</name>
<evidence type="ECO:0000313" key="2">
    <source>
        <dbReference type="EMBL" id="PZG04765.1"/>
    </source>
</evidence>
<proteinExistence type="predicted"/>
<evidence type="ECO:0000313" key="3">
    <source>
        <dbReference type="Proteomes" id="UP000249304"/>
    </source>
</evidence>
<evidence type="ECO:0000256" key="1">
    <source>
        <dbReference type="SAM" id="MobiDB-lite"/>
    </source>
</evidence>
<sequence>VVYKGAGEAGREVAIKVLHGHLAADDGVRRGFLREAEAARRVAAFCTAAILDAGVVGGRPYIVSEYVPGETLQALVRASGPRTGGALDRLAISTLTAPSPSALLQALIRPSDPANALEVPGVPATPAQGVGAGRTRSGSGGPRTDPGQGPVTDRDRRTVPLVLPRAGCVALA</sequence>
<keyword evidence="3" id="KW-1185">Reference proteome</keyword>
<dbReference type="Proteomes" id="UP000249304">
    <property type="component" value="Unassembled WGS sequence"/>
</dbReference>
<evidence type="ECO:0008006" key="4">
    <source>
        <dbReference type="Google" id="ProtNLM"/>
    </source>
</evidence>
<dbReference type="Gene3D" id="3.30.200.20">
    <property type="entry name" value="Phosphorylase Kinase, domain 1"/>
    <property type="match status" value="1"/>
</dbReference>
<comment type="caution">
    <text evidence="2">The sequence shown here is derived from an EMBL/GenBank/DDBJ whole genome shotgun (WGS) entry which is preliminary data.</text>
</comment>
<feature type="non-terminal residue" evidence="2">
    <location>
        <position position="1"/>
    </location>
</feature>
<organism evidence="2 3">
    <name type="scientific">Nonomuraea aridisoli</name>
    <dbReference type="NCBI Taxonomy" id="2070368"/>
    <lineage>
        <taxon>Bacteria</taxon>
        <taxon>Bacillati</taxon>
        <taxon>Actinomycetota</taxon>
        <taxon>Actinomycetes</taxon>
        <taxon>Streptosporangiales</taxon>
        <taxon>Streptosporangiaceae</taxon>
        <taxon>Nonomuraea</taxon>
    </lineage>
</organism>
<gene>
    <name evidence="2" type="ORF">C1J01_44255</name>
</gene>
<reference evidence="2 3" key="1">
    <citation type="submission" date="2018-01" db="EMBL/GenBank/DDBJ databases">
        <title>Draft genome sequence of Nonomuraea sp. KC333.</title>
        <authorList>
            <person name="Sahin N."/>
            <person name="Saygin H."/>
            <person name="Ay H."/>
        </authorList>
    </citation>
    <scope>NUCLEOTIDE SEQUENCE [LARGE SCALE GENOMIC DNA]</scope>
    <source>
        <strain evidence="2 3">KC333</strain>
    </source>
</reference>
<dbReference type="SUPFAM" id="SSF56112">
    <property type="entry name" value="Protein kinase-like (PK-like)"/>
    <property type="match status" value="1"/>
</dbReference>
<accession>A0A2W2DI16</accession>
<dbReference type="InterPro" id="IPR011009">
    <property type="entry name" value="Kinase-like_dom_sf"/>
</dbReference>
<feature type="region of interest" description="Disordered" evidence="1">
    <location>
        <begin position="117"/>
        <end position="158"/>
    </location>
</feature>
<protein>
    <recommendedName>
        <fullName evidence="4">Protein kinase domain-containing protein</fullName>
    </recommendedName>
</protein>